<reference evidence="2" key="1">
    <citation type="submission" date="2017-07" db="EMBL/GenBank/DDBJ databases">
        <authorList>
            <person name="Mikheyev A."/>
            <person name="Grau M."/>
        </authorList>
    </citation>
    <scope>NUCLEOTIDE SEQUENCE</scope>
    <source>
        <tissue evidence="2">Venom_gland</tissue>
    </source>
</reference>
<keyword evidence="1" id="KW-0472">Membrane</keyword>
<sequence length="135" mass="15587">MQVTSYYMQTVIATKVLFIVILWLYLHQGFPLPTYCAILHSSFRGIFPSILPIISPISFNYTAVHKRAPKDLKVLTIHLQTTHLATFNEKIEREIFKCNSAIFWVNSYITSIILCFANKEIQSQRNLFSHQGGHL</sequence>
<feature type="transmembrane region" description="Helical" evidence="1">
    <location>
        <begin position="46"/>
        <end position="64"/>
    </location>
</feature>
<reference evidence="2" key="2">
    <citation type="submission" date="2017-11" db="EMBL/GenBank/DDBJ databases">
        <title>Coralsnake Venomics: Analyses of Venom Gland Transcriptomes and Proteomes of Six Brazilian Taxa.</title>
        <authorList>
            <person name="Aird S.D."/>
            <person name="Jorge da Silva N."/>
            <person name="Qiu L."/>
            <person name="Villar-Briones A."/>
            <person name="Aparecida-Saddi V."/>
            <person name="Campos-Telles M.P."/>
            <person name="Grau M."/>
            <person name="Mikheyev A.S."/>
        </authorList>
    </citation>
    <scope>NUCLEOTIDE SEQUENCE</scope>
    <source>
        <tissue evidence="2">Venom_gland</tissue>
    </source>
</reference>
<keyword evidence="1" id="KW-1133">Transmembrane helix</keyword>
<name>A0A2D4P9F1_MICSU</name>
<dbReference type="EMBL" id="IACN01057097">
    <property type="protein sequence ID" value="LAB54621.1"/>
    <property type="molecule type" value="Transcribed_RNA"/>
</dbReference>
<organism evidence="2">
    <name type="scientific">Micrurus surinamensis</name>
    <name type="common">Surinam coral snake</name>
    <dbReference type="NCBI Taxonomy" id="129470"/>
    <lineage>
        <taxon>Eukaryota</taxon>
        <taxon>Metazoa</taxon>
        <taxon>Chordata</taxon>
        <taxon>Craniata</taxon>
        <taxon>Vertebrata</taxon>
        <taxon>Euteleostomi</taxon>
        <taxon>Lepidosauria</taxon>
        <taxon>Squamata</taxon>
        <taxon>Bifurcata</taxon>
        <taxon>Unidentata</taxon>
        <taxon>Episquamata</taxon>
        <taxon>Toxicofera</taxon>
        <taxon>Serpentes</taxon>
        <taxon>Colubroidea</taxon>
        <taxon>Elapidae</taxon>
        <taxon>Elapinae</taxon>
        <taxon>Micrurus</taxon>
    </lineage>
</organism>
<keyword evidence="1" id="KW-0812">Transmembrane</keyword>
<dbReference type="EMBL" id="IACN01057096">
    <property type="protein sequence ID" value="LAB54619.1"/>
    <property type="molecule type" value="Transcribed_RNA"/>
</dbReference>
<protein>
    <submittedName>
        <fullName evidence="2">Uncharacterized protein</fullName>
    </submittedName>
</protein>
<evidence type="ECO:0000256" key="1">
    <source>
        <dbReference type="SAM" id="Phobius"/>
    </source>
</evidence>
<feature type="transmembrane region" description="Helical" evidence="1">
    <location>
        <begin position="7"/>
        <end position="26"/>
    </location>
</feature>
<accession>A0A2D4P9F1</accession>
<dbReference type="AlphaFoldDB" id="A0A2D4P9F1"/>
<evidence type="ECO:0000313" key="2">
    <source>
        <dbReference type="EMBL" id="LAB54621.1"/>
    </source>
</evidence>
<proteinExistence type="predicted"/>